<organism evidence="1">
    <name type="scientific">bioreactor metagenome</name>
    <dbReference type="NCBI Taxonomy" id="1076179"/>
    <lineage>
        <taxon>unclassified sequences</taxon>
        <taxon>metagenomes</taxon>
        <taxon>ecological metagenomes</taxon>
    </lineage>
</organism>
<protein>
    <submittedName>
        <fullName evidence="1">Uncharacterized protein</fullName>
    </submittedName>
</protein>
<comment type="caution">
    <text evidence="1">The sequence shown here is derived from an EMBL/GenBank/DDBJ whole genome shotgun (WGS) entry which is preliminary data.</text>
</comment>
<evidence type="ECO:0000313" key="1">
    <source>
        <dbReference type="EMBL" id="MPL69163.1"/>
    </source>
</evidence>
<dbReference type="InterPro" id="IPR015943">
    <property type="entry name" value="WD40/YVTN_repeat-like_dom_sf"/>
</dbReference>
<dbReference type="EMBL" id="VSSQ01000045">
    <property type="protein sequence ID" value="MPL69163.1"/>
    <property type="molecule type" value="Genomic_DNA"/>
</dbReference>
<gene>
    <name evidence="1" type="ORF">SDC9_14897</name>
</gene>
<sequence length="435" mass="48178">MKSAVNLIPGFVILLMSSILVACSEGDDYASPPEIRILMPFDGKAYGYGDTIHLQAELNHYKTIQYARVSMVSVNNVLVLPALNFNVNESNYLLTASISLDDPQMDDGTYYVQVRAGDGESEIAESVKVQYSALEKALVSVLSVGKLSSSAYVVSDFPLDGQPYELFRFQGDYSGAAVSSVNRQLYTAGRINGNLQAWNLAENRVDWTVQTIVNPPLVSFYHLWSDENEVFISDRDGYIRGYTAEGLVSFRSQPFPDGKFTGFVRLRNWLIAVYEPFNGVLSELVVFNYPGGTVFRKFQFQGKVVHLNPDDNEGVLIFVNGDGASTVFHYAVTENTMVKLRTFPFHDISKVTGPSGGNCFIASGNELWWYRPATGSTVRYLTFDEIRAVQYDALSGRVFVAAGNSIESYRVPDQASIATVAVQGETADLLLLYNR</sequence>
<dbReference type="Gene3D" id="2.130.10.10">
    <property type="entry name" value="YVTN repeat-like/Quinoprotein amine dehydrogenase"/>
    <property type="match status" value="1"/>
</dbReference>
<accession>A0A644TQC3</accession>
<name>A0A644TQC3_9ZZZZ</name>
<dbReference type="PROSITE" id="PS51257">
    <property type="entry name" value="PROKAR_LIPOPROTEIN"/>
    <property type="match status" value="1"/>
</dbReference>
<dbReference type="SUPFAM" id="SSF50998">
    <property type="entry name" value="Quinoprotein alcohol dehydrogenase-like"/>
    <property type="match status" value="1"/>
</dbReference>
<dbReference type="InterPro" id="IPR011047">
    <property type="entry name" value="Quinoprotein_ADH-like_sf"/>
</dbReference>
<proteinExistence type="predicted"/>
<dbReference type="AlphaFoldDB" id="A0A644TQC3"/>
<reference evidence="1" key="1">
    <citation type="submission" date="2019-08" db="EMBL/GenBank/DDBJ databases">
        <authorList>
            <person name="Kucharzyk K."/>
            <person name="Murdoch R.W."/>
            <person name="Higgins S."/>
            <person name="Loffler F."/>
        </authorList>
    </citation>
    <scope>NUCLEOTIDE SEQUENCE</scope>
</reference>